<organism evidence="2 3">
    <name type="scientific">Streptomyces clavuligerus</name>
    <dbReference type="NCBI Taxonomy" id="1901"/>
    <lineage>
        <taxon>Bacteria</taxon>
        <taxon>Bacillati</taxon>
        <taxon>Actinomycetota</taxon>
        <taxon>Actinomycetes</taxon>
        <taxon>Kitasatosporales</taxon>
        <taxon>Streptomycetaceae</taxon>
        <taxon>Streptomyces</taxon>
    </lineage>
</organism>
<evidence type="ECO:0000313" key="3">
    <source>
        <dbReference type="Proteomes" id="UP000002357"/>
    </source>
</evidence>
<dbReference type="Proteomes" id="UP000002357">
    <property type="component" value="Chromosome"/>
</dbReference>
<gene>
    <name evidence="2" type="ORF">SCLAV_1790</name>
</gene>
<keyword evidence="3" id="KW-1185">Reference proteome</keyword>
<dbReference type="Pfam" id="PF13328">
    <property type="entry name" value="HD_4"/>
    <property type="match status" value="1"/>
</dbReference>
<dbReference type="OrthoDB" id="9802385at2"/>
<sequence length="222" mass="24007">MLSRVRAALGAARKAGLLVGVAPVLVLAAGGRTRVGGRRGHPRESGLGVVADRPRGDGRTGRTGGFGSTVGDMRQTWSLAEVEAIALRAHSGRLDKAGRPYTRHIAEVAEGVRARGGSAEQIAAGWLHDTVEDHRLSLEWLREVRLPQSVKDMVLALTRGEDEDLESYTRRILETPGARLVKEADLASNSAPDRLALLDEVTRARLTAKYARTRELLKLDTP</sequence>
<evidence type="ECO:0000313" key="2">
    <source>
        <dbReference type="EMBL" id="EFG06864.1"/>
    </source>
</evidence>
<dbReference type="Gene3D" id="1.10.3210.10">
    <property type="entry name" value="Hypothetical protein af1432"/>
    <property type="match status" value="1"/>
</dbReference>
<accession>E2Q3P4</accession>
<proteinExistence type="predicted"/>
<reference evidence="2 3" key="1">
    <citation type="journal article" date="2010" name="Genome Biol. Evol.">
        <title>The sequence of a 1.8-mb bacterial linear plasmid reveals a rich evolutionary reservoir of secondary metabolic pathways.</title>
        <authorList>
            <person name="Medema M.H."/>
            <person name="Trefzer A."/>
            <person name="Kovalchuk A."/>
            <person name="van den Berg M."/>
            <person name="Mueller U."/>
            <person name="Heijne W."/>
            <person name="Wu L."/>
            <person name="Alam M.T."/>
            <person name="Ronning C.M."/>
            <person name="Nierman W.C."/>
            <person name="Bovenberg R.A.L."/>
            <person name="Breitling R."/>
            <person name="Takano E."/>
        </authorList>
    </citation>
    <scope>NUCLEOTIDE SEQUENCE [LARGE SCALE GENOMIC DNA]</scope>
    <source>
        <strain evidence="3">ATCC 27064 / DSM 738 / JCM 4710 / NBRC 13307 / NCIMB 12785 / NRRL 3585 / VKM Ac-602</strain>
    </source>
</reference>
<protein>
    <recommendedName>
        <fullName evidence="4">Metal dependent phosphohydrolase</fullName>
    </recommendedName>
</protein>
<dbReference type="eggNOG" id="COG0317">
    <property type="taxonomic scope" value="Bacteria"/>
</dbReference>
<evidence type="ECO:0000256" key="1">
    <source>
        <dbReference type="SAM" id="MobiDB-lite"/>
    </source>
</evidence>
<dbReference type="STRING" id="1901.BB341_19345"/>
<dbReference type="AlphaFoldDB" id="E2Q3P4"/>
<dbReference type="SUPFAM" id="SSF109604">
    <property type="entry name" value="HD-domain/PDEase-like"/>
    <property type="match status" value="1"/>
</dbReference>
<feature type="region of interest" description="Disordered" evidence="1">
    <location>
        <begin position="33"/>
        <end position="68"/>
    </location>
</feature>
<dbReference type="KEGG" id="sclf:BB341_19345"/>
<dbReference type="EMBL" id="CM000913">
    <property type="protein sequence ID" value="EFG06864.1"/>
    <property type="molecule type" value="Genomic_DNA"/>
</dbReference>
<evidence type="ECO:0008006" key="4">
    <source>
        <dbReference type="Google" id="ProtNLM"/>
    </source>
</evidence>
<name>E2Q3P4_STRCL</name>